<dbReference type="EMBL" id="KN832570">
    <property type="protein sequence ID" value="KII84507.1"/>
    <property type="molecule type" value="Genomic_DNA"/>
</dbReference>
<feature type="compositionally biased region" description="Low complexity" evidence="1">
    <location>
        <begin position="212"/>
        <end position="231"/>
    </location>
</feature>
<evidence type="ECO:0000256" key="1">
    <source>
        <dbReference type="SAM" id="MobiDB-lite"/>
    </source>
</evidence>
<gene>
    <name evidence="2" type="ORF">PLICRDRAFT_32214</name>
</gene>
<evidence type="ECO:0000313" key="3">
    <source>
        <dbReference type="Proteomes" id="UP000053263"/>
    </source>
</evidence>
<name>A0A0C9SRA6_PLICR</name>
<evidence type="ECO:0000313" key="2">
    <source>
        <dbReference type="EMBL" id="KII84507.1"/>
    </source>
</evidence>
<reference evidence="2 3" key="1">
    <citation type="submission" date="2014-06" db="EMBL/GenBank/DDBJ databases">
        <title>Evolutionary Origins and Diversification of the Mycorrhizal Mutualists.</title>
        <authorList>
            <consortium name="DOE Joint Genome Institute"/>
            <consortium name="Mycorrhizal Genomics Consortium"/>
            <person name="Kohler A."/>
            <person name="Kuo A."/>
            <person name="Nagy L.G."/>
            <person name="Floudas D."/>
            <person name="Copeland A."/>
            <person name="Barry K.W."/>
            <person name="Cichocki N."/>
            <person name="Veneault-Fourrey C."/>
            <person name="LaButti K."/>
            <person name="Lindquist E.A."/>
            <person name="Lipzen A."/>
            <person name="Lundell T."/>
            <person name="Morin E."/>
            <person name="Murat C."/>
            <person name="Riley R."/>
            <person name="Ohm R."/>
            <person name="Sun H."/>
            <person name="Tunlid A."/>
            <person name="Henrissat B."/>
            <person name="Grigoriev I.V."/>
            <person name="Hibbett D.S."/>
            <person name="Martin F."/>
        </authorList>
    </citation>
    <scope>NUCLEOTIDE SEQUENCE [LARGE SCALE GENOMIC DNA]</scope>
    <source>
        <strain evidence="2 3">FD-325 SS-3</strain>
    </source>
</reference>
<feature type="compositionally biased region" description="Low complexity" evidence="1">
    <location>
        <begin position="333"/>
        <end position="343"/>
    </location>
</feature>
<dbReference type="AlphaFoldDB" id="A0A0C9SRA6"/>
<feature type="region of interest" description="Disordered" evidence="1">
    <location>
        <begin position="1"/>
        <end position="169"/>
    </location>
</feature>
<feature type="compositionally biased region" description="Basic and acidic residues" evidence="1">
    <location>
        <begin position="127"/>
        <end position="161"/>
    </location>
</feature>
<feature type="compositionally biased region" description="Basic and acidic residues" evidence="1">
    <location>
        <begin position="311"/>
        <end position="332"/>
    </location>
</feature>
<protein>
    <submittedName>
        <fullName evidence="2">Uncharacterized protein</fullName>
    </submittedName>
</protein>
<dbReference type="HOGENOM" id="CLU_508168_0_0_1"/>
<feature type="compositionally biased region" description="Basic and acidic residues" evidence="1">
    <location>
        <begin position="46"/>
        <end position="55"/>
    </location>
</feature>
<feature type="region of interest" description="Disordered" evidence="1">
    <location>
        <begin position="206"/>
        <end position="266"/>
    </location>
</feature>
<sequence>MPMETRAKNKNTHPGTVDLSSEDEYDRQNSDQELDAPKPARKKAKKETGEKREAKISALASLEQRMREKDTEARDRSSAPVTAPPRLRGGQKGGQRRVMPTITASAAESTTQGGKPAQEAAVIDSNTVEKVDDHSLNDTRMEVDCDNHEDDARVSEDHPAGAEDTVSLKRAKPAKLKLREEVHRQGGVVLALRRVTPRPAICVDNQAAGVEGPSSQPSSKKLKPFKPSGLKQGWERISSGKSRSSSNIPLAGGDRSTPTRSGKLSYSGATVNISRGLYDDVDDHVERTFLSSSQATVNSKVGRNTQQTSVKIERPRAHDKGGAKPLSRKESAGHSTSKSSSSSNENLPEQVRPVWRNVFVPTVFTYFATLEDPWNSDDDADFAGAARTIFRAVYPHLQQLLYIFDKGEAGILNRVYEWRRSFGRAAVAIVNEFMEDESNWDEDGVDIQTQRINWVTWALDNSSSADVKMPFKYKYIDDNGTPRGAFQAPFILGTLATHYQQVDKKAFDLDLDEPPRGALALSVAATGLALLMRYPV</sequence>
<feature type="compositionally biased region" description="Basic and acidic residues" evidence="1">
    <location>
        <begin position="64"/>
        <end position="77"/>
    </location>
</feature>
<feature type="compositionally biased region" description="Polar residues" evidence="1">
    <location>
        <begin position="102"/>
        <end position="113"/>
    </location>
</feature>
<keyword evidence="3" id="KW-1185">Reference proteome</keyword>
<accession>A0A0C9SRA6</accession>
<dbReference type="Proteomes" id="UP000053263">
    <property type="component" value="Unassembled WGS sequence"/>
</dbReference>
<feature type="compositionally biased region" description="Polar residues" evidence="1">
    <location>
        <begin position="256"/>
        <end position="266"/>
    </location>
</feature>
<feature type="compositionally biased region" description="Polar residues" evidence="1">
    <location>
        <begin position="294"/>
        <end position="310"/>
    </location>
</feature>
<organism evidence="2 3">
    <name type="scientific">Plicaturopsis crispa FD-325 SS-3</name>
    <dbReference type="NCBI Taxonomy" id="944288"/>
    <lineage>
        <taxon>Eukaryota</taxon>
        <taxon>Fungi</taxon>
        <taxon>Dikarya</taxon>
        <taxon>Basidiomycota</taxon>
        <taxon>Agaricomycotina</taxon>
        <taxon>Agaricomycetes</taxon>
        <taxon>Agaricomycetidae</taxon>
        <taxon>Amylocorticiales</taxon>
        <taxon>Amylocorticiaceae</taxon>
        <taxon>Plicatura</taxon>
        <taxon>Plicaturopsis crispa</taxon>
    </lineage>
</organism>
<dbReference type="OrthoDB" id="2800649at2759"/>
<proteinExistence type="predicted"/>
<feature type="compositionally biased region" description="Basic and acidic residues" evidence="1">
    <location>
        <begin position="26"/>
        <end position="38"/>
    </location>
</feature>
<feature type="region of interest" description="Disordered" evidence="1">
    <location>
        <begin position="294"/>
        <end position="348"/>
    </location>
</feature>